<proteinExistence type="predicted"/>
<evidence type="ECO:0000313" key="2">
    <source>
        <dbReference type="EMBL" id="GFR40443.1"/>
    </source>
</evidence>
<reference evidence="2 3" key="1">
    <citation type="journal article" date="2021" name="Sci. Rep.">
        <title>Genome sequencing of the multicellular alga Astrephomene provides insights into convergent evolution of germ-soma differentiation.</title>
        <authorList>
            <person name="Yamashita S."/>
            <person name="Yamamoto K."/>
            <person name="Matsuzaki R."/>
            <person name="Suzuki S."/>
            <person name="Yamaguchi H."/>
            <person name="Hirooka S."/>
            <person name="Minakuchi Y."/>
            <person name="Miyagishima S."/>
            <person name="Kawachi M."/>
            <person name="Toyoda A."/>
            <person name="Nozaki H."/>
        </authorList>
    </citation>
    <scope>NUCLEOTIDE SEQUENCE [LARGE SCALE GENOMIC DNA]</scope>
    <source>
        <strain evidence="2 3">NIES-4017</strain>
    </source>
</reference>
<dbReference type="AlphaFoldDB" id="A0AAD3HH49"/>
<dbReference type="Proteomes" id="UP001054857">
    <property type="component" value="Unassembled WGS sequence"/>
</dbReference>
<keyword evidence="3" id="KW-1185">Reference proteome</keyword>
<dbReference type="EMBL" id="BMAR01000001">
    <property type="protein sequence ID" value="GFR40443.1"/>
    <property type="molecule type" value="Genomic_DNA"/>
</dbReference>
<evidence type="ECO:0000313" key="3">
    <source>
        <dbReference type="Proteomes" id="UP001054857"/>
    </source>
</evidence>
<feature type="region of interest" description="Disordered" evidence="1">
    <location>
        <begin position="62"/>
        <end position="96"/>
    </location>
</feature>
<sequence>LASGKVEAGRDVALFSSRFQLRPLLQGCMGWWRKRLVARLTGDGRTLPLLAELVRGLQELDTQAEDHPSGQQPGSSSRSVFDSAGPAAKRAKRCSQGSLAGAEVGRHAEGGSGMACGGSTGGGNGGGGHSSACGGGGSWVIAVSQGPVPLSLRLQRYLWW</sequence>
<protein>
    <submittedName>
        <fullName evidence="2">Uncharacterized protein</fullName>
    </submittedName>
</protein>
<name>A0AAD3HH49_9CHLO</name>
<organism evidence="2 3">
    <name type="scientific">Astrephomene gubernaculifera</name>
    <dbReference type="NCBI Taxonomy" id="47775"/>
    <lineage>
        <taxon>Eukaryota</taxon>
        <taxon>Viridiplantae</taxon>
        <taxon>Chlorophyta</taxon>
        <taxon>core chlorophytes</taxon>
        <taxon>Chlorophyceae</taxon>
        <taxon>CS clade</taxon>
        <taxon>Chlamydomonadales</taxon>
        <taxon>Astrephomenaceae</taxon>
        <taxon>Astrephomene</taxon>
    </lineage>
</organism>
<comment type="caution">
    <text evidence="2">The sequence shown here is derived from an EMBL/GenBank/DDBJ whole genome shotgun (WGS) entry which is preliminary data.</text>
</comment>
<evidence type="ECO:0000256" key="1">
    <source>
        <dbReference type="SAM" id="MobiDB-lite"/>
    </source>
</evidence>
<gene>
    <name evidence="2" type="ORF">Agub_g971</name>
</gene>
<feature type="non-terminal residue" evidence="2">
    <location>
        <position position="1"/>
    </location>
</feature>
<feature type="non-terminal residue" evidence="2">
    <location>
        <position position="160"/>
    </location>
</feature>
<accession>A0AAD3HH49</accession>